<organism evidence="1 2">
    <name type="scientific">Corynebacterium kalinowskii</name>
    <dbReference type="NCBI Taxonomy" id="2675216"/>
    <lineage>
        <taxon>Bacteria</taxon>
        <taxon>Bacillati</taxon>
        <taxon>Actinomycetota</taxon>
        <taxon>Actinomycetes</taxon>
        <taxon>Mycobacteriales</taxon>
        <taxon>Corynebacteriaceae</taxon>
        <taxon>Corynebacterium</taxon>
    </lineage>
</organism>
<dbReference type="AlphaFoldDB" id="A0A6B8VUE5"/>
<evidence type="ECO:0000313" key="1">
    <source>
        <dbReference type="EMBL" id="QGU02376.1"/>
    </source>
</evidence>
<evidence type="ECO:0000313" key="2">
    <source>
        <dbReference type="Proteomes" id="UP000427071"/>
    </source>
</evidence>
<keyword evidence="2" id="KW-1185">Reference proteome</keyword>
<proteinExistence type="predicted"/>
<dbReference type="EMBL" id="CP046452">
    <property type="protein sequence ID" value="QGU02376.1"/>
    <property type="molecule type" value="Genomic_DNA"/>
</dbReference>
<dbReference type="Proteomes" id="UP000427071">
    <property type="component" value="Chromosome"/>
</dbReference>
<reference evidence="2" key="1">
    <citation type="submission" date="2019-11" db="EMBL/GenBank/DDBJ databases">
        <title>Complete genome sequence of Corynebacterium kalinowskii 1959, a novel Corynebacterium species isolated from soil of a small paddock in Vilsendorf, Germany.</title>
        <authorList>
            <person name="Schaffert L."/>
            <person name="Ruwe M."/>
            <person name="Milse J."/>
            <person name="Hanuschka K."/>
            <person name="Ortseifen V."/>
            <person name="Droste J."/>
            <person name="Brandt D."/>
            <person name="Schlueter L."/>
            <person name="Kutter Y."/>
            <person name="Vinke S."/>
            <person name="Viehoefer P."/>
            <person name="Jacob L."/>
            <person name="Luebke N.-C."/>
            <person name="Schulte-Berndt E."/>
            <person name="Hain C."/>
            <person name="Linder M."/>
            <person name="Schmidt P."/>
            <person name="Wollenschlaeger L."/>
            <person name="Luttermann T."/>
            <person name="Thieme E."/>
            <person name="Hassa J."/>
            <person name="Haak M."/>
            <person name="Wittchen M."/>
            <person name="Mentz A."/>
            <person name="Persicke M."/>
            <person name="Busche T."/>
            <person name="Ruckert C."/>
        </authorList>
    </citation>
    <scope>NUCLEOTIDE SEQUENCE [LARGE SCALE GENOMIC DNA]</scope>
    <source>
        <strain evidence="2">1959</strain>
    </source>
</reference>
<gene>
    <name evidence="1" type="ORF">CKALI_07570</name>
</gene>
<dbReference type="PROSITE" id="PS51257">
    <property type="entry name" value="PROKAR_LIPOPROTEIN"/>
    <property type="match status" value="1"/>
</dbReference>
<sequence length="225" mass="24756">MRGVATRWAVGATLCAVGFTAGCASEPRGEMRESERDTILISINDERYQQQAFGEVITGAFVRSGREAYLETERNSMDKPRISRLESGQVDLVVGCTGEFLHYLDPALAEKLSKEYLADKAKGLDPNDGTWRDKVYQAMVGSLPSTLMATDPSNAQGCDNYEGPELPQNVVPVFRETALSRDDRGILNKVTGGISTKDLDTLFDGDQRREATHSRAEALLNKLTF</sequence>
<name>A0A6B8VUE5_9CORY</name>
<accession>A0A6B8VUE5</accession>
<protein>
    <submittedName>
        <fullName evidence="1">Uncharacterized protein</fullName>
    </submittedName>
</protein>
<dbReference type="RefSeq" id="WP_156192701.1">
    <property type="nucleotide sequence ID" value="NZ_CP046452.1"/>
</dbReference>
<dbReference type="KEGG" id="ckw:CKALI_07570"/>